<evidence type="ECO:0000313" key="1">
    <source>
        <dbReference type="EMBL" id="CAB9525569.1"/>
    </source>
</evidence>
<reference evidence="1" key="1">
    <citation type="submission" date="2020-06" db="EMBL/GenBank/DDBJ databases">
        <authorList>
            <consortium name="Plant Systems Biology data submission"/>
        </authorList>
    </citation>
    <scope>NUCLEOTIDE SEQUENCE</scope>
    <source>
        <strain evidence="1">D6</strain>
    </source>
</reference>
<evidence type="ECO:0000313" key="2">
    <source>
        <dbReference type="Proteomes" id="UP001153069"/>
    </source>
</evidence>
<keyword evidence="2" id="KW-1185">Reference proteome</keyword>
<gene>
    <name evidence="1" type="ORF">SEMRO_1695_G291710.1</name>
</gene>
<comment type="caution">
    <text evidence="1">The sequence shown here is derived from an EMBL/GenBank/DDBJ whole genome shotgun (WGS) entry which is preliminary data.</text>
</comment>
<dbReference type="EMBL" id="CAICTM010001693">
    <property type="protein sequence ID" value="CAB9525569.1"/>
    <property type="molecule type" value="Genomic_DNA"/>
</dbReference>
<accession>A0A9N8EUZ4</accession>
<dbReference type="AlphaFoldDB" id="A0A9N8EUZ4"/>
<sequence length="217" mass="24128">MGSSHSSVKEDPRVPENLASIPPLWRAETESTTIQFSLSRFDKKLISTHNLPASLSVDTRKRKLLLQSGDKILGVAKRSPCGRTFYIFRTEPNYPGQQPATEHLKQTGGKIPLYLHTRVRRQGKQIGVFQLRNKQIFQIRSGPKLSLEKYCTSPETGEDVALWRYWGEKNDVEIFGPSVDVGLITLLVIITACFDASSNEVVTAVMESISAVVAAVV</sequence>
<dbReference type="Proteomes" id="UP001153069">
    <property type="component" value="Unassembled WGS sequence"/>
</dbReference>
<protein>
    <submittedName>
        <fullName evidence="1">Uncharacterized protein</fullName>
    </submittedName>
</protein>
<name>A0A9N8EUZ4_9STRA</name>
<organism evidence="1 2">
    <name type="scientific">Seminavis robusta</name>
    <dbReference type="NCBI Taxonomy" id="568900"/>
    <lineage>
        <taxon>Eukaryota</taxon>
        <taxon>Sar</taxon>
        <taxon>Stramenopiles</taxon>
        <taxon>Ochrophyta</taxon>
        <taxon>Bacillariophyta</taxon>
        <taxon>Bacillariophyceae</taxon>
        <taxon>Bacillariophycidae</taxon>
        <taxon>Naviculales</taxon>
        <taxon>Naviculaceae</taxon>
        <taxon>Seminavis</taxon>
    </lineage>
</organism>
<proteinExistence type="predicted"/>